<name>A0A8C6MRY2_MUSSI</name>
<dbReference type="Ensembl" id="ENSMSIT00000010697.1">
    <property type="protein sequence ID" value="ENSMSIP00000008408.1"/>
    <property type="gene ID" value="ENSMSIG00000007482.1"/>
</dbReference>
<evidence type="ECO:0000259" key="11">
    <source>
        <dbReference type="Pfam" id="PF15371"/>
    </source>
</evidence>
<feature type="region of interest" description="Disordered" evidence="9">
    <location>
        <begin position="660"/>
        <end position="719"/>
    </location>
</feature>
<feature type="region of interest" description="Disordered" evidence="9">
    <location>
        <begin position="972"/>
        <end position="1010"/>
    </location>
</feature>
<protein>
    <submittedName>
        <fullName evidence="12">Predicted gene, 60204</fullName>
    </submittedName>
</protein>
<feature type="region of interest" description="Disordered" evidence="9">
    <location>
        <begin position="209"/>
        <end position="316"/>
    </location>
</feature>
<feature type="domain" description="SPATA31-like" evidence="11">
    <location>
        <begin position="74"/>
        <end position="153"/>
    </location>
</feature>
<feature type="domain" description="SPATA31" evidence="10">
    <location>
        <begin position="434"/>
        <end position="770"/>
    </location>
</feature>
<comment type="function">
    <text evidence="8">May play a role in spermatogenesis.</text>
</comment>
<evidence type="ECO:0000256" key="2">
    <source>
        <dbReference type="ARBA" id="ARBA00022692"/>
    </source>
</evidence>
<keyword evidence="6" id="KW-0472">Membrane</keyword>
<keyword evidence="13" id="KW-1185">Reference proteome</keyword>
<reference evidence="12" key="1">
    <citation type="submission" date="2025-08" db="UniProtKB">
        <authorList>
            <consortium name="Ensembl"/>
        </authorList>
    </citation>
    <scope>IDENTIFICATION</scope>
</reference>
<dbReference type="GO" id="GO:0030154">
    <property type="term" value="P:cell differentiation"/>
    <property type="evidence" value="ECO:0007669"/>
    <property type="project" value="UniProtKB-KW"/>
</dbReference>
<accession>A0A8C6MRY2</accession>
<evidence type="ECO:0000259" key="10">
    <source>
        <dbReference type="Pfam" id="PF14650"/>
    </source>
</evidence>
<evidence type="ECO:0000256" key="6">
    <source>
        <dbReference type="ARBA" id="ARBA00023136"/>
    </source>
</evidence>
<feature type="compositionally biased region" description="Polar residues" evidence="9">
    <location>
        <begin position="813"/>
        <end position="833"/>
    </location>
</feature>
<feature type="compositionally biased region" description="Basic and acidic residues" evidence="9">
    <location>
        <begin position="998"/>
        <end position="1010"/>
    </location>
</feature>
<evidence type="ECO:0000256" key="1">
    <source>
        <dbReference type="ARBA" id="ARBA00004167"/>
    </source>
</evidence>
<feature type="region of interest" description="Disordered" evidence="9">
    <location>
        <begin position="744"/>
        <end position="763"/>
    </location>
</feature>
<feature type="compositionally biased region" description="Basic and acidic residues" evidence="9">
    <location>
        <begin position="660"/>
        <end position="669"/>
    </location>
</feature>
<evidence type="ECO:0000256" key="3">
    <source>
        <dbReference type="ARBA" id="ARBA00022782"/>
    </source>
</evidence>
<reference evidence="12" key="2">
    <citation type="submission" date="2025-09" db="UniProtKB">
        <authorList>
            <consortium name="Ensembl"/>
        </authorList>
    </citation>
    <scope>IDENTIFICATION</scope>
</reference>
<keyword evidence="5" id="KW-1133">Transmembrane helix</keyword>
<proteinExistence type="inferred from homology"/>
<dbReference type="InterPro" id="IPR027970">
    <property type="entry name" value="SPATA31-like"/>
</dbReference>
<comment type="similarity">
    <text evidence="7">Belongs to the SPATA31 family.</text>
</comment>
<evidence type="ECO:0000256" key="4">
    <source>
        <dbReference type="ARBA" id="ARBA00022871"/>
    </source>
</evidence>
<keyword evidence="2" id="KW-0812">Transmembrane</keyword>
<feature type="compositionally biased region" description="Pro residues" evidence="9">
    <location>
        <begin position="233"/>
        <end position="285"/>
    </location>
</feature>
<dbReference type="GO" id="GO:0016020">
    <property type="term" value="C:membrane"/>
    <property type="evidence" value="ECO:0007669"/>
    <property type="project" value="UniProtKB-SubCell"/>
</dbReference>
<feature type="region of interest" description="Disordered" evidence="9">
    <location>
        <begin position="1054"/>
        <end position="1084"/>
    </location>
</feature>
<comment type="subcellular location">
    <subcellularLocation>
        <location evidence="1">Membrane</location>
        <topology evidence="1">Single-pass membrane protein</topology>
    </subcellularLocation>
</comment>
<feature type="region of interest" description="Disordered" evidence="9">
    <location>
        <begin position="797"/>
        <end position="833"/>
    </location>
</feature>
<evidence type="ECO:0000256" key="7">
    <source>
        <dbReference type="ARBA" id="ARBA00035009"/>
    </source>
</evidence>
<dbReference type="Pfam" id="PF15371">
    <property type="entry name" value="DUF4599"/>
    <property type="match status" value="1"/>
</dbReference>
<keyword evidence="3" id="KW-0221">Differentiation</keyword>
<organism evidence="12 13">
    <name type="scientific">Mus spicilegus</name>
    <name type="common">Mound-building mouse</name>
    <dbReference type="NCBI Taxonomy" id="10103"/>
    <lineage>
        <taxon>Eukaryota</taxon>
        <taxon>Metazoa</taxon>
        <taxon>Chordata</taxon>
        <taxon>Craniata</taxon>
        <taxon>Vertebrata</taxon>
        <taxon>Euteleostomi</taxon>
        <taxon>Mammalia</taxon>
        <taxon>Eutheria</taxon>
        <taxon>Euarchontoglires</taxon>
        <taxon>Glires</taxon>
        <taxon>Rodentia</taxon>
        <taxon>Myomorpha</taxon>
        <taxon>Muroidea</taxon>
        <taxon>Muridae</taxon>
        <taxon>Murinae</taxon>
        <taxon>Mus</taxon>
        <taxon>Mus</taxon>
    </lineage>
</organism>
<evidence type="ECO:0000256" key="5">
    <source>
        <dbReference type="ARBA" id="ARBA00022989"/>
    </source>
</evidence>
<dbReference type="PANTHER" id="PTHR21859">
    <property type="entry name" value="ACROSOME-SPECIFIC PROTEIN"/>
    <property type="match status" value="1"/>
</dbReference>
<dbReference type="PRINTS" id="PR01217">
    <property type="entry name" value="PRICHEXTENSN"/>
</dbReference>
<dbReference type="InterPro" id="IPR039509">
    <property type="entry name" value="SPATA31"/>
</dbReference>
<dbReference type="GeneTree" id="ENSGT00950000183043"/>
<dbReference type="Proteomes" id="UP000694415">
    <property type="component" value="Unplaced"/>
</dbReference>
<feature type="region of interest" description="Disordered" evidence="9">
    <location>
        <begin position="533"/>
        <end position="558"/>
    </location>
</feature>
<dbReference type="PANTHER" id="PTHR21859:SF55">
    <property type="entry name" value="SPERMATOGENESIS-ASSOCIATED PROTEIN 31A1-RELATED"/>
    <property type="match status" value="1"/>
</dbReference>
<feature type="compositionally biased region" description="Polar residues" evidence="9">
    <location>
        <begin position="1054"/>
        <end position="1079"/>
    </location>
</feature>
<evidence type="ECO:0000256" key="9">
    <source>
        <dbReference type="SAM" id="MobiDB-lite"/>
    </source>
</evidence>
<dbReference type="Pfam" id="PF14650">
    <property type="entry name" value="FAM75"/>
    <property type="match status" value="1"/>
</dbReference>
<feature type="region of interest" description="Disordered" evidence="9">
    <location>
        <begin position="1276"/>
        <end position="1326"/>
    </location>
</feature>
<evidence type="ECO:0000256" key="8">
    <source>
        <dbReference type="ARBA" id="ARBA00037695"/>
    </source>
</evidence>
<sequence>MEFQDYAIDEALPLLPAPWLSLSSTTWAMDMITAFVCGLGLFHVFIHYFHFTSPSPALGTTTTYKKVVKRDHNKARKKIRTLKAYRHYSRKKEKDNKFLLSLLRSMLGKLTDTISFCQLLRSDTSGAVPKAEAGKEHQPPRHLTQASTATNVPLVASLPLLKEHLLLKDLTLSPVLLNPLASKESQSFMCASRPPVTLIPEMHSSWAPCGPTSSTCPQDPVPCSLSKTDPSMTLPPPPPPPPLPPPPLPLPPSPPPPLPPPPLPLPLPPPPPPPPPTPPPLPPPRCDWKTQLVTSQSTPLPGLPSPIPSTPGHELSNRPITGTFWYKEAARIWCHSNSSQGETLRENHSLSFQEASFWKDPRHRLIEAGEPPFINPDVQEMLELQISKRVELKLWKGREKDRSAHSLSYMGDLLQSWSREQAITCKPEQFLGHQQLLYKKVLGNNVQQDCRQLFWGLPFLHSESLMVTVNMAGSPLDPPSILFNGLSTYNSIQVERSVPSQLISPKPLLQHLVESQPLAENLSWPSSPVSGIKTEAYDPSSLPSQPPHPPPTKDCKTSCPTATRSQFIVPPAIQCLEKYLLKKYQESRNGLPDMVKKSQEIFNQLTSNSLASQGQGSVPHLLEEFSHPELEEQWEQYLNNSCGKHGGHTIQLSPDLTKAEDKLPGHAEDNQGTSCSSARADESSQHLQRLSPKDPEIVQIGKDPCRDLTDSPGGSQSELHRIAEGSLGKGLETISATEVENCCVRQPSDSPSPQPGAPGDQQLQGLLRRNSSEWGCYDSTVPMGTCRETLVDCEMVPPKNSETQRPMEDSGKSVENSETNFKNPETNMEPQTSFKDTSTGLSFLDPSTQRVLDTHLTRRLVKHRWILPLRGLKTIQLFNMSKPVALPFPQPPTPSWTCWDSRDDSTVKTASILGEPFQKGLEEDLKTKTGAKTPPAALCLQLPNRTPPNDNLWPSEVPSTVQKDNVTSLCTTHSPSNKVLGRPNDNPESGSNLVKSGCEPRKNEGVARDLSRGLSVQEITVASQLATTRETRELEEEKESCGWAINMETREMANSQTNNGGLKSLQTSEGQSPSQTTSQDAEDSAPGIILQDYATGICFQGCSPDILLAADILASQPPQTSFKTVSTTSITSSKDIYPFLSRGNVPRNPKPEKPWTCHILGPTDKKEDWRGPRQDLYLSELRPAQAYRADIHESNPSPLTEKTFGGRVKNFMKDFMSVMTTKSQVPENSLQKVKASAATPQSQASVMSRVFMTPQVAEAQGLMPSVRPILQEKAVVGPARSASKKSLHREPPQGPESPHVCLRRSATAERSETLGNNPKVHSRPSTHKWMDYNSQAQLCSEAVCRANNACQHRVQSLCVPGIPVHCPRHCLCRSECPH</sequence>
<keyword evidence="4" id="KW-0744">Spermatogenesis</keyword>
<evidence type="ECO:0000313" key="13">
    <source>
        <dbReference type="Proteomes" id="UP000694415"/>
    </source>
</evidence>
<evidence type="ECO:0000313" key="12">
    <source>
        <dbReference type="Ensembl" id="ENSMSIP00000008408.1"/>
    </source>
</evidence>
<dbReference type="GO" id="GO:0007283">
    <property type="term" value="P:spermatogenesis"/>
    <property type="evidence" value="ECO:0007669"/>
    <property type="project" value="UniProtKB-KW"/>
</dbReference>